<feature type="compositionally biased region" description="Basic and acidic residues" evidence="1">
    <location>
        <begin position="438"/>
        <end position="466"/>
    </location>
</feature>
<feature type="region of interest" description="Disordered" evidence="1">
    <location>
        <begin position="355"/>
        <end position="376"/>
    </location>
</feature>
<dbReference type="KEGG" id="bpm:BURPS1710b_2803"/>
<reference evidence="2 3" key="1">
    <citation type="submission" date="2005-09" db="EMBL/GenBank/DDBJ databases">
        <authorList>
            <person name="Woods D.E."/>
            <person name="Nierman W.C."/>
        </authorList>
    </citation>
    <scope>NUCLEOTIDE SEQUENCE [LARGE SCALE GENOMIC DNA]</scope>
    <source>
        <strain evidence="2 3">1710b</strain>
    </source>
</reference>
<feature type="region of interest" description="Disordered" evidence="1">
    <location>
        <begin position="434"/>
        <end position="468"/>
    </location>
</feature>
<gene>
    <name evidence="2" type="ordered locus">BURPS1710b_2803</name>
</gene>
<proteinExistence type="predicted"/>
<accession>Q3JQG6</accession>
<feature type="compositionally biased region" description="Basic and acidic residues" evidence="1">
    <location>
        <begin position="544"/>
        <end position="559"/>
    </location>
</feature>
<organism evidence="2 3">
    <name type="scientific">Burkholderia pseudomallei (strain 1710b)</name>
    <dbReference type="NCBI Taxonomy" id="320372"/>
    <lineage>
        <taxon>Bacteria</taxon>
        <taxon>Pseudomonadati</taxon>
        <taxon>Pseudomonadota</taxon>
        <taxon>Betaproteobacteria</taxon>
        <taxon>Burkholderiales</taxon>
        <taxon>Burkholderiaceae</taxon>
        <taxon>Burkholderia</taxon>
        <taxon>pseudomallei group</taxon>
    </lineage>
</organism>
<name>Q3JQG6_BURP1</name>
<feature type="region of interest" description="Disordered" evidence="1">
    <location>
        <begin position="175"/>
        <end position="204"/>
    </location>
</feature>
<sequence>MMAPNATGGGGRRAVRRARPAGDAPRRLRALRGLADGALVGLRRRGPAQQAKREPAEIQHAEREHDVARHAQPYERVHDRRVHDLRRARIPEALRHARVRFIDARGQDRQEHHHEEADVQQPERGLEQRIAPCIALGHAAQAEQHQADAEHPVHAEQRGVAVRGRHVQALHVVERDRRVDREAEQARADGVPQADRDEAENRPLVRLDPRRGARLAVRLPAFEAHERERHHFTGGEHGAHRDDRRRRAGEVQVVQRAENAAEQEHDGFHHDRAVRAFEADEAEAREDEGDHRGREHFEEAFDPQVHEPPSPVLDHRVVGVLPPRERRRVEEPDARGGQEHHADQAAAFGGLVLQRGHQRAAHQEQPEQQADEEQDLPDAAHARVSEPLIADPEREVRAEMLERAEPAGDGRADDDEDQRPEQHVHAEFLQLRLAAGQQRRDIEARREPGGRDPEHSELRMDRAAHDPRHHVRERNAEEAVAFHRIVRGDRAHEDLREQQADHDVEVLLRRAHRRRRLHVEERVVRRHGERRIVLAVRGVIPDHRGDRAEQDDHARDRPHAVRGGRRVAHERLVRPVVRVRRARFAGTIGRRRPRGPEEERRERGAVGRARHGARRHRVLVAQRVERRVGAEQRFVVRGDSQRRRRARIRQREAIVRGVVAVRAHFTLQARIEHALLIDGQLLVRRAELLARPRVAQLERFAVQPVRRPVRRDVAAVPPDGAELLAARCEPHLLAALDLLASENDAPIFADDRIRYRRRGEIDISAEP</sequence>
<evidence type="ECO:0000256" key="1">
    <source>
        <dbReference type="SAM" id="MobiDB-lite"/>
    </source>
</evidence>
<dbReference type="EnsemblBacteria" id="ABA47752">
    <property type="protein sequence ID" value="ABA47752"/>
    <property type="gene ID" value="BURPS1710b_2803"/>
</dbReference>
<feature type="region of interest" description="Disordered" evidence="1">
    <location>
        <begin position="226"/>
        <end position="270"/>
    </location>
</feature>
<feature type="region of interest" description="Disordered" evidence="1">
    <location>
        <begin position="106"/>
        <end position="125"/>
    </location>
</feature>
<evidence type="ECO:0000313" key="3">
    <source>
        <dbReference type="Proteomes" id="UP000002700"/>
    </source>
</evidence>
<evidence type="ECO:0000313" key="2">
    <source>
        <dbReference type="EMBL" id="ABA47752.1"/>
    </source>
</evidence>
<dbReference type="EMBL" id="CP000124">
    <property type="protein sequence ID" value="ABA47752.1"/>
    <property type="molecule type" value="Genomic_DNA"/>
</dbReference>
<dbReference type="HOGENOM" id="CLU_363974_0_0_4"/>
<dbReference type="AlphaFoldDB" id="Q3JQG6"/>
<feature type="compositionally biased region" description="Basic and acidic residues" evidence="1">
    <location>
        <begin position="175"/>
        <end position="187"/>
    </location>
</feature>
<feature type="compositionally biased region" description="Basic and acidic residues" evidence="1">
    <location>
        <begin position="51"/>
        <end position="65"/>
    </location>
</feature>
<feature type="region of interest" description="Disordered" evidence="1">
    <location>
        <begin position="403"/>
        <end position="422"/>
    </location>
</feature>
<feature type="compositionally biased region" description="Basic and acidic residues" evidence="1">
    <location>
        <begin position="594"/>
        <end position="605"/>
    </location>
</feature>
<feature type="compositionally biased region" description="Basic and acidic residues" evidence="1">
    <location>
        <begin position="106"/>
        <end position="117"/>
    </location>
</feature>
<feature type="region of interest" description="Disordered" evidence="1">
    <location>
        <begin position="45"/>
        <end position="65"/>
    </location>
</feature>
<feature type="region of interest" description="Disordered" evidence="1">
    <location>
        <begin position="1"/>
        <end position="29"/>
    </location>
</feature>
<feature type="compositionally biased region" description="Basic and acidic residues" evidence="1">
    <location>
        <begin position="313"/>
        <end position="342"/>
    </location>
</feature>
<feature type="region of interest" description="Disordered" evidence="1">
    <location>
        <begin position="303"/>
        <end position="342"/>
    </location>
</feature>
<feature type="region of interest" description="Disordered" evidence="1">
    <location>
        <begin position="587"/>
        <end position="612"/>
    </location>
</feature>
<protein>
    <submittedName>
        <fullName evidence="2">Uncharacterized protein</fullName>
    </submittedName>
</protein>
<dbReference type="Proteomes" id="UP000002700">
    <property type="component" value="Chromosome I"/>
</dbReference>
<feature type="compositionally biased region" description="Basic and acidic residues" evidence="1">
    <location>
        <begin position="194"/>
        <end position="204"/>
    </location>
</feature>
<feature type="region of interest" description="Disordered" evidence="1">
    <location>
        <begin position="544"/>
        <end position="564"/>
    </location>
</feature>
<feature type="compositionally biased region" description="Basic and acidic residues" evidence="1">
    <location>
        <begin position="226"/>
        <end position="242"/>
    </location>
</feature>